<dbReference type="Proteomes" id="UP001265746">
    <property type="component" value="Unassembled WGS sequence"/>
</dbReference>
<evidence type="ECO:0000313" key="3">
    <source>
        <dbReference type="Proteomes" id="UP001265746"/>
    </source>
</evidence>
<proteinExistence type="predicted"/>
<name>A0AAD9SKI1_PHOAM</name>
<feature type="signal peptide" evidence="1">
    <location>
        <begin position="1"/>
        <end position="18"/>
    </location>
</feature>
<evidence type="ECO:0008006" key="4">
    <source>
        <dbReference type="Google" id="ProtNLM"/>
    </source>
</evidence>
<sequence length="141" mass="14320">MQFSTAILAVAAASVASAEAVFKATDFAAGCIPHSAMCSYSFGVIQAGNGETTPVQCKALVQGTDGSLPEVTDGQGTCEESSRTFTVAKTDAGLVLTVTQPVTPSSNQSGSHTIAASELEFEQTGASSQQKYTGAAAFDLE</sequence>
<organism evidence="2 3">
    <name type="scientific">Phomopsis amygdali</name>
    <name type="common">Fusicoccum amygdali</name>
    <dbReference type="NCBI Taxonomy" id="1214568"/>
    <lineage>
        <taxon>Eukaryota</taxon>
        <taxon>Fungi</taxon>
        <taxon>Dikarya</taxon>
        <taxon>Ascomycota</taxon>
        <taxon>Pezizomycotina</taxon>
        <taxon>Sordariomycetes</taxon>
        <taxon>Sordariomycetidae</taxon>
        <taxon>Diaporthales</taxon>
        <taxon>Diaporthaceae</taxon>
        <taxon>Diaporthe</taxon>
    </lineage>
</organism>
<evidence type="ECO:0000313" key="2">
    <source>
        <dbReference type="EMBL" id="KAK2610034.1"/>
    </source>
</evidence>
<protein>
    <recommendedName>
        <fullName evidence="4">Hypersensitive response-inducing protein</fullName>
    </recommendedName>
</protein>
<gene>
    <name evidence="2" type="ORF">N8I77_003494</name>
</gene>
<dbReference type="EMBL" id="JAUJFL010000002">
    <property type="protein sequence ID" value="KAK2610034.1"/>
    <property type="molecule type" value="Genomic_DNA"/>
</dbReference>
<reference evidence="2" key="1">
    <citation type="submission" date="2023-06" db="EMBL/GenBank/DDBJ databases">
        <authorList>
            <person name="Noh H."/>
        </authorList>
    </citation>
    <scope>NUCLEOTIDE SEQUENCE</scope>
    <source>
        <strain evidence="2">DUCC20226</strain>
    </source>
</reference>
<feature type="chain" id="PRO_5042082613" description="Hypersensitive response-inducing protein" evidence="1">
    <location>
        <begin position="19"/>
        <end position="141"/>
    </location>
</feature>
<dbReference type="AlphaFoldDB" id="A0AAD9SKI1"/>
<keyword evidence="3" id="KW-1185">Reference proteome</keyword>
<accession>A0AAD9SKI1</accession>
<keyword evidence="1" id="KW-0732">Signal</keyword>
<evidence type="ECO:0000256" key="1">
    <source>
        <dbReference type="SAM" id="SignalP"/>
    </source>
</evidence>
<comment type="caution">
    <text evidence="2">The sequence shown here is derived from an EMBL/GenBank/DDBJ whole genome shotgun (WGS) entry which is preliminary data.</text>
</comment>